<name>A0AAV7ID44_COTGL</name>
<dbReference type="EMBL" id="JAHXZJ010001864">
    <property type="protein sequence ID" value="KAH0549053.1"/>
    <property type="molecule type" value="Genomic_DNA"/>
</dbReference>
<evidence type="ECO:0000313" key="2">
    <source>
        <dbReference type="Proteomes" id="UP000826195"/>
    </source>
</evidence>
<dbReference type="Proteomes" id="UP000826195">
    <property type="component" value="Unassembled WGS sequence"/>
</dbReference>
<comment type="caution">
    <text evidence="1">The sequence shown here is derived from an EMBL/GenBank/DDBJ whole genome shotgun (WGS) entry which is preliminary data.</text>
</comment>
<dbReference type="AlphaFoldDB" id="A0AAV7ID44"/>
<accession>A0AAV7ID44</accession>
<keyword evidence="2" id="KW-1185">Reference proteome</keyword>
<proteinExistence type="predicted"/>
<protein>
    <submittedName>
        <fullName evidence="1">Uncharacterized protein</fullName>
    </submittedName>
</protein>
<evidence type="ECO:0000313" key="1">
    <source>
        <dbReference type="EMBL" id="KAH0549053.1"/>
    </source>
</evidence>
<sequence>MQTTKDLSQICDNLGICYDVKFLDKFNNTKDNHGTEISTKKASVCWGNKRSKGSPNIIYRAVTRNGSISGVLLNNFDGSSECVYIYKNLSWGKQYEFLKPNKKIVWKNSNIKFDNAIYGGPDPHSWHHMYLTCQAELYKIKFVGQLFKPDYNMCRFLFNGTLYQSKTFDVLVYDT</sequence>
<gene>
    <name evidence="1" type="ORF">KQX54_005446</name>
</gene>
<organism evidence="1 2">
    <name type="scientific">Cotesia glomerata</name>
    <name type="common">Lepidopteran parasitic wasp</name>
    <name type="synonym">Apanteles glomeratus</name>
    <dbReference type="NCBI Taxonomy" id="32391"/>
    <lineage>
        <taxon>Eukaryota</taxon>
        <taxon>Metazoa</taxon>
        <taxon>Ecdysozoa</taxon>
        <taxon>Arthropoda</taxon>
        <taxon>Hexapoda</taxon>
        <taxon>Insecta</taxon>
        <taxon>Pterygota</taxon>
        <taxon>Neoptera</taxon>
        <taxon>Endopterygota</taxon>
        <taxon>Hymenoptera</taxon>
        <taxon>Apocrita</taxon>
        <taxon>Ichneumonoidea</taxon>
        <taxon>Braconidae</taxon>
        <taxon>Microgastrinae</taxon>
        <taxon>Cotesia</taxon>
    </lineage>
</organism>
<reference evidence="1 2" key="1">
    <citation type="journal article" date="2021" name="J. Hered.">
        <title>A chromosome-level genome assembly of the parasitoid wasp, Cotesia glomerata (Hymenoptera: Braconidae).</title>
        <authorList>
            <person name="Pinto B.J."/>
            <person name="Weis J.J."/>
            <person name="Gamble T."/>
            <person name="Ode P.J."/>
            <person name="Paul R."/>
            <person name="Zaspel J.M."/>
        </authorList>
    </citation>
    <scope>NUCLEOTIDE SEQUENCE [LARGE SCALE GENOMIC DNA]</scope>
    <source>
        <strain evidence="1">CgM1</strain>
    </source>
</reference>